<keyword evidence="2" id="KW-1185">Reference proteome</keyword>
<gene>
    <name evidence="1" type="ORF">NDU88_004344</name>
</gene>
<dbReference type="EMBL" id="JANPWB010000003">
    <property type="protein sequence ID" value="KAJ1200521.1"/>
    <property type="molecule type" value="Genomic_DNA"/>
</dbReference>
<organism evidence="1 2">
    <name type="scientific">Pleurodeles waltl</name>
    <name type="common">Iberian ribbed newt</name>
    <dbReference type="NCBI Taxonomy" id="8319"/>
    <lineage>
        <taxon>Eukaryota</taxon>
        <taxon>Metazoa</taxon>
        <taxon>Chordata</taxon>
        <taxon>Craniata</taxon>
        <taxon>Vertebrata</taxon>
        <taxon>Euteleostomi</taxon>
        <taxon>Amphibia</taxon>
        <taxon>Batrachia</taxon>
        <taxon>Caudata</taxon>
        <taxon>Salamandroidea</taxon>
        <taxon>Salamandridae</taxon>
        <taxon>Pleurodelinae</taxon>
        <taxon>Pleurodeles</taxon>
    </lineage>
</organism>
<sequence>MVRHRWTDASQGNTMEQYIRPRCPCHNIWPDGRGAEMTLAYWRILRSLHMRSFLRPSGALGWLWRVGGFWEMRVAPVEYRQEKYENAKMPLQLLLVKPLHGQQHQLPPSLLQQHLMHVQEMVGFMLGSFFFSLLES</sequence>
<name>A0AAV7VIG5_PLEWA</name>
<accession>A0AAV7VIG5</accession>
<reference evidence="1" key="1">
    <citation type="journal article" date="2022" name="bioRxiv">
        <title>Sequencing and chromosome-scale assembly of the giantPleurodeles waltlgenome.</title>
        <authorList>
            <person name="Brown T."/>
            <person name="Elewa A."/>
            <person name="Iarovenko S."/>
            <person name="Subramanian E."/>
            <person name="Araus A.J."/>
            <person name="Petzold A."/>
            <person name="Susuki M."/>
            <person name="Suzuki K.-i.T."/>
            <person name="Hayashi T."/>
            <person name="Toyoda A."/>
            <person name="Oliveira C."/>
            <person name="Osipova E."/>
            <person name="Leigh N.D."/>
            <person name="Simon A."/>
            <person name="Yun M.H."/>
        </authorList>
    </citation>
    <scope>NUCLEOTIDE SEQUENCE</scope>
    <source>
        <strain evidence="1">20211129_DDA</strain>
        <tissue evidence="1">Liver</tissue>
    </source>
</reference>
<evidence type="ECO:0000313" key="1">
    <source>
        <dbReference type="EMBL" id="KAJ1200521.1"/>
    </source>
</evidence>
<proteinExistence type="predicted"/>
<comment type="caution">
    <text evidence="1">The sequence shown here is derived from an EMBL/GenBank/DDBJ whole genome shotgun (WGS) entry which is preliminary data.</text>
</comment>
<dbReference type="Proteomes" id="UP001066276">
    <property type="component" value="Chromosome 2_1"/>
</dbReference>
<evidence type="ECO:0000313" key="2">
    <source>
        <dbReference type="Proteomes" id="UP001066276"/>
    </source>
</evidence>
<dbReference type="AlphaFoldDB" id="A0AAV7VIG5"/>
<protein>
    <submittedName>
        <fullName evidence="1">Uncharacterized protein</fullName>
    </submittedName>
</protein>